<dbReference type="AlphaFoldDB" id="A0A5N6NUP3"/>
<dbReference type="InterPro" id="IPR000883">
    <property type="entry name" value="Cyt_C_Oxase_1"/>
</dbReference>
<sequence>MDVLLMETDFTSFPSSSTSTTSSTTSNGQSAPPDLDELFHFICDAYNRCVHEVGRWVGLGKLVVGEGPESPHSPFFKKKPRSTRGPSLIRKKTKESQFYDKPVRWLFSTNHKDIGTLYFIFGAIAGVMGTCFSVLIRMELARPGDQILGGNHQRYNVLITAHAFLMIFFMVMPAMIGGSGVPGSLVWAHHMFTVGLDVDTRAYFTAATMIIAVPTGIKIFRGLTGIVPENSGLDIALHDTFYVVAHFHYVLSMGAVFALFAGFHYWVDYPDAYAGWNALSSSGSYIYVVGICCFFMVVTITSSSGNNKRCAPSPWAVEQNPTTPEWMVQSPPAFHTFGELPAIKETKSSEVLSGMKKKLVHVRMDVLVHARVHVEKGLIRVQASFNNTIVTVTDVRSRVVYWASAGTCGFRGTRRGTPFAAQTAAGNAIRTVVEQGMQRAEVMKKGPSLGIPSSKVRSHGARRPFDDPTSDVIPFCSLSVEYPIYSLSIPGWIMKDFVLKCR</sequence>
<dbReference type="Pfam" id="PF00411">
    <property type="entry name" value="Ribosomal_S11"/>
    <property type="match status" value="1"/>
</dbReference>
<feature type="compositionally biased region" description="Low complexity" evidence="5">
    <location>
        <begin position="8"/>
        <end position="26"/>
    </location>
</feature>
<keyword evidence="6" id="KW-1133">Transmembrane helix</keyword>
<evidence type="ECO:0000313" key="9">
    <source>
        <dbReference type="Proteomes" id="UP000326396"/>
    </source>
</evidence>
<keyword evidence="4" id="KW-0249">Electron transport</keyword>
<evidence type="ECO:0000313" key="8">
    <source>
        <dbReference type="EMBL" id="KAD5317990.1"/>
    </source>
</evidence>
<dbReference type="PANTHER" id="PTHR10422:SF18">
    <property type="entry name" value="CYTOCHROME C OXIDASE SUBUNIT 1"/>
    <property type="match status" value="1"/>
</dbReference>
<feature type="transmembrane region" description="Helical" evidence="6">
    <location>
        <begin position="201"/>
        <end position="220"/>
    </location>
</feature>
<dbReference type="EC" id="7.1.1.9" evidence="4"/>
<keyword evidence="4" id="KW-0479">Metal-binding</keyword>
<dbReference type="GO" id="GO:0005743">
    <property type="term" value="C:mitochondrial inner membrane"/>
    <property type="evidence" value="ECO:0007669"/>
    <property type="project" value="UniProtKB-SubCell"/>
</dbReference>
<comment type="subcellular location">
    <subcellularLocation>
        <location evidence="4">Mitochondrion inner membrane</location>
        <topology evidence="4">Multi-pass membrane protein</topology>
    </subcellularLocation>
</comment>
<dbReference type="GO" id="GO:0046872">
    <property type="term" value="F:metal ion binding"/>
    <property type="evidence" value="ECO:0007669"/>
    <property type="project" value="UniProtKB-KW"/>
</dbReference>
<keyword evidence="4" id="KW-0679">Respiratory chain</keyword>
<feature type="transmembrane region" description="Helical" evidence="6">
    <location>
        <begin position="241"/>
        <end position="265"/>
    </location>
</feature>
<reference evidence="8 9" key="1">
    <citation type="submission" date="2019-05" db="EMBL/GenBank/DDBJ databases">
        <title>Mikania micrantha, genome provides insights into the molecular mechanism of rapid growth.</title>
        <authorList>
            <person name="Liu B."/>
        </authorList>
    </citation>
    <scope>NUCLEOTIDE SEQUENCE [LARGE SCALE GENOMIC DNA]</scope>
    <source>
        <strain evidence="8">NLD-2019</strain>
        <tissue evidence="8">Leaf</tissue>
    </source>
</reference>
<feature type="transmembrane region" description="Helical" evidence="6">
    <location>
        <begin position="285"/>
        <end position="303"/>
    </location>
</feature>
<accession>A0A5N6NUP3</accession>
<feature type="region of interest" description="Disordered" evidence="5">
    <location>
        <begin position="8"/>
        <end position="31"/>
    </location>
</feature>
<dbReference type="GO" id="GO:0006123">
    <property type="term" value="P:mitochondrial electron transport, cytochrome c to oxygen"/>
    <property type="evidence" value="ECO:0007669"/>
    <property type="project" value="TreeGrafter"/>
</dbReference>
<dbReference type="UniPathway" id="UPA00705"/>
<dbReference type="InterPro" id="IPR036967">
    <property type="entry name" value="Ribosomal_uS11_sf"/>
</dbReference>
<keyword evidence="4" id="KW-0999">Mitochondrion inner membrane</keyword>
<evidence type="ECO:0000256" key="3">
    <source>
        <dbReference type="ARBA" id="ARBA00023274"/>
    </source>
</evidence>
<dbReference type="InterPro" id="IPR023616">
    <property type="entry name" value="Cyt_c_oxase-like_su1_dom"/>
</dbReference>
<dbReference type="Pfam" id="PF00115">
    <property type="entry name" value="COX1"/>
    <property type="match status" value="2"/>
</dbReference>
<dbReference type="Gene3D" id="3.30.420.80">
    <property type="entry name" value="Ribosomal protein S11"/>
    <property type="match status" value="1"/>
</dbReference>
<comment type="similarity">
    <text evidence="4">Belongs to the heme-copper respiratory oxidase family.</text>
</comment>
<comment type="caution">
    <text evidence="8">The sequence shown here is derived from an EMBL/GenBank/DDBJ whole genome shotgun (WGS) entry which is preliminary data.</text>
</comment>
<feature type="domain" description="Cytochrome oxidase subunit I profile" evidence="7">
    <location>
        <begin position="99"/>
        <end position="165"/>
    </location>
</feature>
<dbReference type="OrthoDB" id="1517632at2759"/>
<dbReference type="SUPFAM" id="SSF53137">
    <property type="entry name" value="Translational machinery components"/>
    <property type="match status" value="1"/>
</dbReference>
<feature type="domain" description="Cytochrome oxidase subunit I profile" evidence="7">
    <location>
        <begin position="166"/>
        <end position="343"/>
    </location>
</feature>
<dbReference type="GO" id="GO:0003735">
    <property type="term" value="F:structural constituent of ribosome"/>
    <property type="evidence" value="ECO:0007669"/>
    <property type="project" value="InterPro"/>
</dbReference>
<gene>
    <name evidence="8" type="ORF">E3N88_17936</name>
</gene>
<comment type="function">
    <text evidence="4">Component of the cytochrome c oxidase, the last enzyme in the mitochondrial electron transport chain which drives oxidative phosphorylation. The respiratory chain contains 3 multisubunit complexes succinate dehydrogenase (complex II, CII), ubiquinol-cytochrome c oxidoreductase (cytochrome b-c1 complex, complex III, CIII) and cytochrome c oxidase (complex IV, CIV), that cooperate to transfer electrons derived from NADH and succinate to molecular oxygen, creating an electrochemical gradient over the inner membrane that drives transmembrane transport and the ATP synthase. Cytochrome c oxidase is the component of the respiratory chain that catalyzes the reduction of oxygen to water. Electrons originating from reduced cytochrome c in the intermembrane space (IMS) are transferred via the dinuclear copper A center (CU(A)) of subunit 2 and heme A of subunit 1 to the active site in subunit 1, a binuclear center (BNC) formed by heme A3 and copper B (CU(B)). The BNC reduces molecular oxygen to 2 water molecules using 4 electrons from cytochrome c in the IMS and 4 protons from the mitochondrial matrix.</text>
</comment>
<organism evidence="8 9">
    <name type="scientific">Mikania micrantha</name>
    <name type="common">bitter vine</name>
    <dbReference type="NCBI Taxonomy" id="192012"/>
    <lineage>
        <taxon>Eukaryota</taxon>
        <taxon>Viridiplantae</taxon>
        <taxon>Streptophyta</taxon>
        <taxon>Embryophyta</taxon>
        <taxon>Tracheophyta</taxon>
        <taxon>Spermatophyta</taxon>
        <taxon>Magnoliopsida</taxon>
        <taxon>eudicotyledons</taxon>
        <taxon>Gunneridae</taxon>
        <taxon>Pentapetalae</taxon>
        <taxon>asterids</taxon>
        <taxon>campanulids</taxon>
        <taxon>Asterales</taxon>
        <taxon>Asteraceae</taxon>
        <taxon>Asteroideae</taxon>
        <taxon>Heliantheae alliance</taxon>
        <taxon>Eupatorieae</taxon>
        <taxon>Mikania</taxon>
    </lineage>
</organism>
<dbReference type="GO" id="GO:0015990">
    <property type="term" value="P:electron transport coupled proton transport"/>
    <property type="evidence" value="ECO:0007669"/>
    <property type="project" value="TreeGrafter"/>
</dbReference>
<keyword evidence="4 6" id="KW-0472">Membrane</keyword>
<dbReference type="PRINTS" id="PR01165">
    <property type="entry name" value="CYCOXIDASEI"/>
</dbReference>
<dbReference type="EMBL" id="SZYD01000009">
    <property type="protein sequence ID" value="KAD5317990.1"/>
    <property type="molecule type" value="Genomic_DNA"/>
</dbReference>
<dbReference type="InterPro" id="IPR036927">
    <property type="entry name" value="Cyt_c_oxase-like_su1_sf"/>
</dbReference>
<dbReference type="InterPro" id="IPR001971">
    <property type="entry name" value="Ribosomal_uS11"/>
</dbReference>
<dbReference type="SUPFAM" id="SSF81442">
    <property type="entry name" value="Cytochrome c oxidase subunit I-like"/>
    <property type="match status" value="1"/>
</dbReference>
<evidence type="ECO:0000256" key="1">
    <source>
        <dbReference type="ARBA" id="ARBA00006194"/>
    </source>
</evidence>
<evidence type="ECO:0000256" key="6">
    <source>
        <dbReference type="SAM" id="Phobius"/>
    </source>
</evidence>
<comment type="catalytic activity">
    <reaction evidence="4">
        <text>4 Fe(II)-[cytochrome c] + O2 + 8 H(+)(in) = 4 Fe(III)-[cytochrome c] + 2 H2O + 4 H(+)(out)</text>
        <dbReference type="Rhea" id="RHEA:11436"/>
        <dbReference type="Rhea" id="RHEA-COMP:10350"/>
        <dbReference type="Rhea" id="RHEA-COMP:14399"/>
        <dbReference type="ChEBI" id="CHEBI:15377"/>
        <dbReference type="ChEBI" id="CHEBI:15378"/>
        <dbReference type="ChEBI" id="CHEBI:15379"/>
        <dbReference type="ChEBI" id="CHEBI:29033"/>
        <dbReference type="ChEBI" id="CHEBI:29034"/>
        <dbReference type="EC" id="7.1.1.9"/>
    </reaction>
</comment>
<keyword evidence="2" id="KW-0689">Ribosomal protein</keyword>
<keyword evidence="4" id="KW-0186">Copper</keyword>
<dbReference type="Proteomes" id="UP000326396">
    <property type="component" value="Linkage Group LG17"/>
</dbReference>
<feature type="transmembrane region" description="Helical" evidence="6">
    <location>
        <begin position="157"/>
        <end position="181"/>
    </location>
</feature>
<dbReference type="PROSITE" id="PS50855">
    <property type="entry name" value="COX1"/>
    <property type="match status" value="2"/>
</dbReference>
<keyword evidence="4" id="KW-0349">Heme</keyword>
<keyword evidence="4 6" id="KW-0812">Transmembrane</keyword>
<keyword evidence="4" id="KW-0496">Mitochondrion</keyword>
<evidence type="ECO:0000256" key="5">
    <source>
        <dbReference type="SAM" id="MobiDB-lite"/>
    </source>
</evidence>
<dbReference type="GO" id="GO:1990904">
    <property type="term" value="C:ribonucleoprotein complex"/>
    <property type="evidence" value="ECO:0007669"/>
    <property type="project" value="UniProtKB-KW"/>
</dbReference>
<protein>
    <recommendedName>
        <fullName evidence="4">Cytochrome c oxidase subunit 1</fullName>
        <ecNumber evidence="4">7.1.1.9</ecNumber>
    </recommendedName>
</protein>
<dbReference type="PANTHER" id="PTHR10422">
    <property type="entry name" value="CYTOCHROME C OXIDASE SUBUNIT 1"/>
    <property type="match status" value="1"/>
</dbReference>
<dbReference type="GO" id="GO:0020037">
    <property type="term" value="F:heme binding"/>
    <property type="evidence" value="ECO:0007669"/>
    <property type="project" value="InterPro"/>
</dbReference>
<evidence type="ECO:0000259" key="7">
    <source>
        <dbReference type="PROSITE" id="PS50855"/>
    </source>
</evidence>
<dbReference type="GO" id="GO:0006412">
    <property type="term" value="P:translation"/>
    <property type="evidence" value="ECO:0007669"/>
    <property type="project" value="InterPro"/>
</dbReference>
<evidence type="ECO:0000256" key="2">
    <source>
        <dbReference type="ARBA" id="ARBA00022980"/>
    </source>
</evidence>
<proteinExistence type="inferred from homology"/>
<dbReference type="HAMAP" id="MF_01310">
    <property type="entry name" value="Ribosomal_uS11"/>
    <property type="match status" value="1"/>
</dbReference>
<keyword evidence="4" id="KW-0813">Transport</keyword>
<comment type="similarity">
    <text evidence="1">Belongs to the universal ribosomal protein uS11 family.</text>
</comment>
<feature type="transmembrane region" description="Helical" evidence="6">
    <location>
        <begin position="116"/>
        <end position="136"/>
    </location>
</feature>
<comment type="pathway">
    <text evidence="4">Energy metabolism; oxidative phosphorylation.</text>
</comment>
<dbReference type="GO" id="GO:0004129">
    <property type="term" value="F:cytochrome-c oxidase activity"/>
    <property type="evidence" value="ECO:0007669"/>
    <property type="project" value="UniProtKB-EC"/>
</dbReference>
<keyword evidence="9" id="KW-1185">Reference proteome</keyword>
<keyword evidence="3" id="KW-0687">Ribonucleoprotein</keyword>
<keyword evidence="4" id="KW-0408">Iron</keyword>
<evidence type="ECO:0000256" key="4">
    <source>
        <dbReference type="RuleBase" id="RU000369"/>
    </source>
</evidence>
<dbReference type="GO" id="GO:0005840">
    <property type="term" value="C:ribosome"/>
    <property type="evidence" value="ECO:0007669"/>
    <property type="project" value="UniProtKB-KW"/>
</dbReference>
<name>A0A5N6NUP3_9ASTR</name>
<dbReference type="Gene3D" id="1.20.210.10">
    <property type="entry name" value="Cytochrome c oxidase-like, subunit I domain"/>
    <property type="match status" value="4"/>
</dbReference>